<name>A0AAV5KXG2_9ROSI</name>
<organism evidence="4 5">
    <name type="scientific">Rubroshorea leprosula</name>
    <dbReference type="NCBI Taxonomy" id="152421"/>
    <lineage>
        <taxon>Eukaryota</taxon>
        <taxon>Viridiplantae</taxon>
        <taxon>Streptophyta</taxon>
        <taxon>Embryophyta</taxon>
        <taxon>Tracheophyta</taxon>
        <taxon>Spermatophyta</taxon>
        <taxon>Magnoliopsida</taxon>
        <taxon>eudicotyledons</taxon>
        <taxon>Gunneridae</taxon>
        <taxon>Pentapetalae</taxon>
        <taxon>rosids</taxon>
        <taxon>malvids</taxon>
        <taxon>Malvales</taxon>
        <taxon>Dipterocarpaceae</taxon>
        <taxon>Rubroshorea</taxon>
    </lineage>
</organism>
<dbReference type="Proteomes" id="UP001054252">
    <property type="component" value="Unassembled WGS sequence"/>
</dbReference>
<keyword evidence="2" id="KW-0012">Acyltransferase</keyword>
<dbReference type="EMBL" id="BPVZ01000082">
    <property type="protein sequence ID" value="GKV29171.1"/>
    <property type="molecule type" value="Genomic_DNA"/>
</dbReference>
<evidence type="ECO:0000313" key="5">
    <source>
        <dbReference type="Proteomes" id="UP001054252"/>
    </source>
</evidence>
<dbReference type="PANTHER" id="PTHR31625">
    <property type="match status" value="1"/>
</dbReference>
<reference evidence="4 5" key="1">
    <citation type="journal article" date="2021" name="Commun. Biol.">
        <title>The genome of Shorea leprosula (Dipterocarpaceae) highlights the ecological relevance of drought in aseasonal tropical rainforests.</title>
        <authorList>
            <person name="Ng K.K.S."/>
            <person name="Kobayashi M.J."/>
            <person name="Fawcett J.A."/>
            <person name="Hatakeyama M."/>
            <person name="Paape T."/>
            <person name="Ng C.H."/>
            <person name="Ang C.C."/>
            <person name="Tnah L.H."/>
            <person name="Lee C.T."/>
            <person name="Nishiyama T."/>
            <person name="Sese J."/>
            <person name="O'Brien M.J."/>
            <person name="Copetti D."/>
            <person name="Mohd Noor M.I."/>
            <person name="Ong R.C."/>
            <person name="Putra M."/>
            <person name="Sireger I.Z."/>
            <person name="Indrioko S."/>
            <person name="Kosugi Y."/>
            <person name="Izuno A."/>
            <person name="Isagi Y."/>
            <person name="Lee S.L."/>
            <person name="Shimizu K.K."/>
        </authorList>
    </citation>
    <scope>NUCLEOTIDE SEQUENCE [LARGE SCALE GENOMIC DNA]</scope>
    <source>
        <strain evidence="4">214</strain>
    </source>
</reference>
<feature type="region of interest" description="Disordered" evidence="3">
    <location>
        <begin position="202"/>
        <end position="222"/>
    </location>
</feature>
<sequence length="356" mass="40121">MARQACGLKILEDSHVSPLPGSVLTTTVPLTFFDILWLGSFLMQRLFFYEFPYPTLHFTQTILPNLKTSLSHTLQHFFPFAGHLVLPPRHQQPYILYKEGDSVNFVVVESMANFNHLVGNHGRTIEQFQQLHNFNHLGFPETHARFCRTQAWVHWNATLGVLPGFDGTLALGFHPTQAWVPAWVPWRASLSKEFYGIGGGIGKPDKNEKTMGPPSSPRTDPVGLRDSVEELVKFTLHSHINGTLEFDLGLSKDFCFSLLKDESSDPITGAPESPVRNRLATALHESIASGAFFGTYCKLDSLYDESGLKQKEKWDELIRDKGSELKDILKTVTFELHVHEPYFTKLKGTISLCSLH</sequence>
<evidence type="ECO:0000313" key="4">
    <source>
        <dbReference type="EMBL" id="GKV29171.1"/>
    </source>
</evidence>
<evidence type="ECO:0000256" key="2">
    <source>
        <dbReference type="ARBA" id="ARBA00023315"/>
    </source>
</evidence>
<keyword evidence="5" id="KW-1185">Reference proteome</keyword>
<evidence type="ECO:0000256" key="3">
    <source>
        <dbReference type="SAM" id="MobiDB-lite"/>
    </source>
</evidence>
<dbReference type="InterPro" id="IPR023213">
    <property type="entry name" value="CAT-like_dom_sf"/>
</dbReference>
<dbReference type="AlphaFoldDB" id="A0AAV5KXG2"/>
<dbReference type="Gene3D" id="3.30.559.10">
    <property type="entry name" value="Chloramphenicol acetyltransferase-like domain"/>
    <property type="match status" value="1"/>
</dbReference>
<gene>
    <name evidence="4" type="ORF">SLEP1_g38121</name>
</gene>
<comment type="caution">
    <text evidence="4">The sequence shown here is derived from an EMBL/GenBank/DDBJ whole genome shotgun (WGS) entry which is preliminary data.</text>
</comment>
<keyword evidence="1" id="KW-0808">Transferase</keyword>
<proteinExistence type="predicted"/>
<accession>A0AAV5KXG2</accession>
<evidence type="ECO:0000256" key="1">
    <source>
        <dbReference type="ARBA" id="ARBA00022679"/>
    </source>
</evidence>
<dbReference type="GO" id="GO:0016747">
    <property type="term" value="F:acyltransferase activity, transferring groups other than amino-acyl groups"/>
    <property type="evidence" value="ECO:0007669"/>
    <property type="project" value="UniProtKB-ARBA"/>
</dbReference>
<dbReference type="InterPro" id="IPR051504">
    <property type="entry name" value="Plant_metabolite_acyltrans"/>
</dbReference>
<protein>
    <submittedName>
        <fullName evidence="4">Uncharacterized protein</fullName>
    </submittedName>
</protein>
<dbReference type="Pfam" id="PF02458">
    <property type="entry name" value="Transferase"/>
    <property type="match status" value="1"/>
</dbReference>